<dbReference type="Pfam" id="PF04075">
    <property type="entry name" value="F420H2_quin_red"/>
    <property type="match status" value="1"/>
</dbReference>
<dbReference type="InterPro" id="IPR012349">
    <property type="entry name" value="Split_barrel_FMN-bd"/>
</dbReference>
<gene>
    <name evidence="1" type="ORF">LAUMK13_05449</name>
</gene>
<evidence type="ECO:0008006" key="3">
    <source>
        <dbReference type="Google" id="ProtNLM"/>
    </source>
</evidence>
<dbReference type="EMBL" id="UPHQ01000289">
    <property type="protein sequence ID" value="VBA45392.1"/>
    <property type="molecule type" value="Genomic_DNA"/>
</dbReference>
<proteinExistence type="predicted"/>
<evidence type="ECO:0000313" key="2">
    <source>
        <dbReference type="Proteomes" id="UP000267289"/>
    </source>
</evidence>
<protein>
    <recommendedName>
        <fullName evidence="3">Deazaflavin-dependent nitroreductase</fullName>
    </recommendedName>
</protein>
<dbReference type="NCBIfam" id="TIGR00026">
    <property type="entry name" value="hi_GC_TIGR00026"/>
    <property type="match status" value="1"/>
</dbReference>
<dbReference type="Gene3D" id="2.30.110.10">
    <property type="entry name" value="Electron Transport, Fmn-binding Protein, Chain A"/>
    <property type="match status" value="1"/>
</dbReference>
<name>A0A498QHX5_9MYCO</name>
<evidence type="ECO:0000313" key="1">
    <source>
        <dbReference type="EMBL" id="VBA45392.1"/>
    </source>
</evidence>
<dbReference type="Proteomes" id="UP000267289">
    <property type="component" value="Unassembled WGS sequence"/>
</dbReference>
<dbReference type="AlphaFoldDB" id="A0A498QHX5"/>
<accession>A0A498QHX5</accession>
<dbReference type="InterPro" id="IPR004378">
    <property type="entry name" value="F420H2_quin_Rdtase"/>
</dbReference>
<keyword evidence="2" id="KW-1185">Reference proteome</keyword>
<organism evidence="1 2">
    <name type="scientific">Mycobacterium innocens</name>
    <dbReference type="NCBI Taxonomy" id="2341083"/>
    <lineage>
        <taxon>Bacteria</taxon>
        <taxon>Bacillati</taxon>
        <taxon>Actinomycetota</taxon>
        <taxon>Actinomycetes</taxon>
        <taxon>Mycobacteriales</taxon>
        <taxon>Mycobacteriaceae</taxon>
        <taxon>Mycobacterium</taxon>
    </lineage>
</organism>
<reference evidence="1 2" key="1">
    <citation type="submission" date="2018-09" db="EMBL/GenBank/DDBJ databases">
        <authorList>
            <person name="Tagini F."/>
        </authorList>
    </citation>
    <scope>NUCLEOTIDE SEQUENCE [LARGE SCALE GENOMIC DNA]</scope>
    <source>
        <strain evidence="1 2">MK13</strain>
    </source>
</reference>
<dbReference type="GO" id="GO:0016491">
    <property type="term" value="F:oxidoreductase activity"/>
    <property type="evidence" value="ECO:0007669"/>
    <property type="project" value="InterPro"/>
</dbReference>
<sequence>MAVLDTVRVFNKHVLNPAMMLVAGRKYWYASIIEHTGRHTGKEYATPVVAERVDDGLIIPLPYGTDTDWLRNVLAAGHATVHVHGETYEAVDPQILDAAAVAGQLAPNPNRKRTFDRFNVRSYLKLAPAATPPAPK</sequence>
<dbReference type="OrthoDB" id="3778270at2"/>
<dbReference type="RefSeq" id="WP_075541371.1">
    <property type="nucleotide sequence ID" value="NZ_UPHQ01000289.1"/>
</dbReference>